<name>A0A0E9TQD0_ANGAN</name>
<dbReference type="InterPro" id="IPR013098">
    <property type="entry name" value="Ig_I-set"/>
</dbReference>
<accession>A0A0E9TQD0</accession>
<feature type="region of interest" description="Disordered" evidence="1">
    <location>
        <begin position="1"/>
        <end position="30"/>
    </location>
</feature>
<dbReference type="Pfam" id="PF07679">
    <property type="entry name" value="I-set"/>
    <property type="match status" value="1"/>
</dbReference>
<organism evidence="3">
    <name type="scientific">Anguilla anguilla</name>
    <name type="common">European freshwater eel</name>
    <name type="synonym">Muraena anguilla</name>
    <dbReference type="NCBI Taxonomy" id="7936"/>
    <lineage>
        <taxon>Eukaryota</taxon>
        <taxon>Metazoa</taxon>
        <taxon>Chordata</taxon>
        <taxon>Craniata</taxon>
        <taxon>Vertebrata</taxon>
        <taxon>Euteleostomi</taxon>
        <taxon>Actinopterygii</taxon>
        <taxon>Neopterygii</taxon>
        <taxon>Teleostei</taxon>
        <taxon>Anguilliformes</taxon>
        <taxon>Anguillidae</taxon>
        <taxon>Anguilla</taxon>
    </lineage>
</organism>
<dbReference type="CDD" id="cd00096">
    <property type="entry name" value="Ig"/>
    <property type="match status" value="1"/>
</dbReference>
<evidence type="ECO:0000256" key="1">
    <source>
        <dbReference type="SAM" id="MobiDB-lite"/>
    </source>
</evidence>
<dbReference type="EMBL" id="GBXM01052653">
    <property type="protein sequence ID" value="JAH55924.1"/>
    <property type="molecule type" value="Transcribed_RNA"/>
</dbReference>
<evidence type="ECO:0000259" key="2">
    <source>
        <dbReference type="Pfam" id="PF07679"/>
    </source>
</evidence>
<dbReference type="InterPro" id="IPR013783">
    <property type="entry name" value="Ig-like_fold"/>
</dbReference>
<reference evidence="3" key="2">
    <citation type="journal article" date="2015" name="Fish Shellfish Immunol.">
        <title>Early steps in the European eel (Anguilla anguilla)-Vibrio vulnificus interaction in the gills: Role of the RtxA13 toxin.</title>
        <authorList>
            <person name="Callol A."/>
            <person name="Pajuelo D."/>
            <person name="Ebbesson L."/>
            <person name="Teles M."/>
            <person name="MacKenzie S."/>
            <person name="Amaro C."/>
        </authorList>
    </citation>
    <scope>NUCLEOTIDE SEQUENCE</scope>
</reference>
<evidence type="ECO:0000313" key="3">
    <source>
        <dbReference type="EMBL" id="JAH55924.1"/>
    </source>
</evidence>
<dbReference type="SUPFAM" id="SSF48726">
    <property type="entry name" value="Immunoglobulin"/>
    <property type="match status" value="1"/>
</dbReference>
<protein>
    <recommendedName>
        <fullName evidence="2">Immunoglobulin I-set domain-containing protein</fullName>
    </recommendedName>
</protein>
<reference evidence="3" key="1">
    <citation type="submission" date="2014-11" db="EMBL/GenBank/DDBJ databases">
        <authorList>
            <person name="Amaro Gonzalez C."/>
        </authorList>
    </citation>
    <scope>NUCLEOTIDE SEQUENCE</scope>
</reference>
<proteinExistence type="predicted"/>
<dbReference type="AlphaFoldDB" id="A0A0E9TQD0"/>
<sequence length="87" mass="9570">MLPPEWSIEVEGRPGQTGLKVQSLPPPRNARVSIEQNGATLRVLNLTKEDFGNYTITVTDDAGRHASAPSNRDRERSRTQSVNPSSL</sequence>
<feature type="region of interest" description="Disordered" evidence="1">
    <location>
        <begin position="59"/>
        <end position="87"/>
    </location>
</feature>
<dbReference type="Gene3D" id="2.60.40.10">
    <property type="entry name" value="Immunoglobulins"/>
    <property type="match status" value="1"/>
</dbReference>
<feature type="domain" description="Immunoglobulin I-set" evidence="2">
    <location>
        <begin position="23"/>
        <end position="65"/>
    </location>
</feature>
<dbReference type="InterPro" id="IPR036179">
    <property type="entry name" value="Ig-like_dom_sf"/>
</dbReference>